<reference evidence="1" key="1">
    <citation type="journal article" date="2019" name="bioRxiv">
        <title>The Genome of the Zebra Mussel, Dreissena polymorpha: A Resource for Invasive Species Research.</title>
        <authorList>
            <person name="McCartney M.A."/>
            <person name="Auch B."/>
            <person name="Kono T."/>
            <person name="Mallez S."/>
            <person name="Zhang Y."/>
            <person name="Obille A."/>
            <person name="Becker A."/>
            <person name="Abrahante J.E."/>
            <person name="Garbe J."/>
            <person name="Badalamenti J.P."/>
            <person name="Herman A."/>
            <person name="Mangelson H."/>
            <person name="Liachko I."/>
            <person name="Sullivan S."/>
            <person name="Sone E.D."/>
            <person name="Koren S."/>
            <person name="Silverstein K.A.T."/>
            <person name="Beckman K.B."/>
            <person name="Gohl D.M."/>
        </authorList>
    </citation>
    <scope>NUCLEOTIDE SEQUENCE</scope>
    <source>
        <strain evidence="1">Duluth1</strain>
        <tissue evidence="1">Whole animal</tissue>
    </source>
</reference>
<protein>
    <submittedName>
        <fullName evidence="1">Uncharacterized protein</fullName>
    </submittedName>
</protein>
<evidence type="ECO:0000313" key="2">
    <source>
        <dbReference type="Proteomes" id="UP000828390"/>
    </source>
</evidence>
<reference evidence="1" key="2">
    <citation type="submission" date="2020-11" db="EMBL/GenBank/DDBJ databases">
        <authorList>
            <person name="McCartney M.A."/>
            <person name="Auch B."/>
            <person name="Kono T."/>
            <person name="Mallez S."/>
            <person name="Becker A."/>
            <person name="Gohl D.M."/>
            <person name="Silverstein K.A.T."/>
            <person name="Koren S."/>
            <person name="Bechman K.B."/>
            <person name="Herman A."/>
            <person name="Abrahante J.E."/>
            <person name="Garbe J."/>
        </authorList>
    </citation>
    <scope>NUCLEOTIDE SEQUENCE</scope>
    <source>
        <strain evidence="1">Duluth1</strain>
        <tissue evidence="1">Whole animal</tissue>
    </source>
</reference>
<organism evidence="1 2">
    <name type="scientific">Dreissena polymorpha</name>
    <name type="common">Zebra mussel</name>
    <name type="synonym">Mytilus polymorpha</name>
    <dbReference type="NCBI Taxonomy" id="45954"/>
    <lineage>
        <taxon>Eukaryota</taxon>
        <taxon>Metazoa</taxon>
        <taxon>Spiralia</taxon>
        <taxon>Lophotrochozoa</taxon>
        <taxon>Mollusca</taxon>
        <taxon>Bivalvia</taxon>
        <taxon>Autobranchia</taxon>
        <taxon>Heteroconchia</taxon>
        <taxon>Euheterodonta</taxon>
        <taxon>Imparidentia</taxon>
        <taxon>Neoheterodontei</taxon>
        <taxon>Myida</taxon>
        <taxon>Dreissenoidea</taxon>
        <taxon>Dreissenidae</taxon>
        <taxon>Dreissena</taxon>
    </lineage>
</organism>
<comment type="caution">
    <text evidence="1">The sequence shown here is derived from an EMBL/GenBank/DDBJ whole genome shotgun (WGS) entry which is preliminary data.</text>
</comment>
<proteinExistence type="predicted"/>
<dbReference type="EMBL" id="JAIWYP010000006">
    <property type="protein sequence ID" value="KAH3815733.1"/>
    <property type="molecule type" value="Genomic_DNA"/>
</dbReference>
<dbReference type="AlphaFoldDB" id="A0A9D4JP07"/>
<accession>A0A9D4JP07</accession>
<gene>
    <name evidence="1" type="ORF">DPMN_144264</name>
</gene>
<dbReference type="Proteomes" id="UP000828390">
    <property type="component" value="Unassembled WGS sequence"/>
</dbReference>
<name>A0A9D4JP07_DREPO</name>
<evidence type="ECO:0000313" key="1">
    <source>
        <dbReference type="EMBL" id="KAH3815733.1"/>
    </source>
</evidence>
<keyword evidence="2" id="KW-1185">Reference proteome</keyword>
<sequence length="78" mass="8841">MFRTSLAIEPLCSVCSKYEYEERLLEQILSNELAMKNTLNKITETHKQVEDSLKAITSSGLTVGRWLRDREVPGSNPA</sequence>